<feature type="domain" description="Methyltransferase small" evidence="3">
    <location>
        <begin position="31"/>
        <end position="126"/>
    </location>
</feature>
<dbReference type="GO" id="GO:0003676">
    <property type="term" value="F:nucleic acid binding"/>
    <property type="evidence" value="ECO:0007669"/>
    <property type="project" value="InterPro"/>
</dbReference>
<dbReference type="RefSeq" id="WP_015772928.1">
    <property type="nucleotide sequence ID" value="NC_013173.1"/>
</dbReference>
<keyword evidence="2" id="KW-0949">S-adenosyl-L-methionine</keyword>
<dbReference type="InterPro" id="IPR050210">
    <property type="entry name" value="tRNA_Adenine-N(6)_MTase"/>
</dbReference>
<gene>
    <name evidence="4" type="ordered locus">Dbac_0705</name>
</gene>
<protein>
    <submittedName>
        <fullName evidence="4">Methyltransferase small</fullName>
    </submittedName>
</protein>
<dbReference type="GO" id="GO:0008170">
    <property type="term" value="F:N-methyltransferase activity"/>
    <property type="evidence" value="ECO:0007669"/>
    <property type="project" value="UniProtKB-ARBA"/>
</dbReference>
<organism evidence="4 5">
    <name type="scientific">Desulfomicrobium baculatum (strain DSM 4028 / VKM B-1378 / X)</name>
    <name type="common">Desulfovibrio baculatus</name>
    <dbReference type="NCBI Taxonomy" id="525897"/>
    <lineage>
        <taxon>Bacteria</taxon>
        <taxon>Pseudomonadati</taxon>
        <taxon>Thermodesulfobacteriota</taxon>
        <taxon>Desulfovibrionia</taxon>
        <taxon>Desulfovibrionales</taxon>
        <taxon>Desulfomicrobiaceae</taxon>
        <taxon>Desulfomicrobium</taxon>
    </lineage>
</organism>
<evidence type="ECO:0000256" key="1">
    <source>
        <dbReference type="ARBA" id="ARBA00022603"/>
    </source>
</evidence>
<dbReference type="HOGENOM" id="CLU_061983_1_0_7"/>
<dbReference type="AlphaFoldDB" id="C7LN58"/>
<reference evidence="4 5" key="1">
    <citation type="journal article" date="2009" name="Stand. Genomic Sci.">
        <title>Complete genome sequence of Desulfomicrobium baculatum type strain (X).</title>
        <authorList>
            <person name="Copeland A."/>
            <person name="Spring S."/>
            <person name="Goker M."/>
            <person name="Schneider S."/>
            <person name="Lapidus A."/>
            <person name="Del Rio T.G."/>
            <person name="Tice H."/>
            <person name="Cheng J.F."/>
            <person name="Chen F."/>
            <person name="Nolan M."/>
            <person name="Bruce D."/>
            <person name="Goodwin L."/>
            <person name="Pitluck S."/>
            <person name="Ivanova N."/>
            <person name="Mavrommatis K."/>
            <person name="Ovchinnikova G."/>
            <person name="Pati A."/>
            <person name="Chen A."/>
            <person name="Palaniappan K."/>
            <person name="Land M."/>
            <person name="Hauser L."/>
            <person name="Chang Y.J."/>
            <person name="Jeffries C.C."/>
            <person name="Meincke L."/>
            <person name="Sims D."/>
            <person name="Brettin T."/>
            <person name="Detter J.C."/>
            <person name="Han C."/>
            <person name="Chain P."/>
            <person name="Bristow J."/>
            <person name="Eisen J.A."/>
            <person name="Markowitz V."/>
            <person name="Hugenholtz P."/>
            <person name="Kyrpides N.C."/>
            <person name="Klenk H.P."/>
            <person name="Lucas S."/>
        </authorList>
    </citation>
    <scope>NUCLEOTIDE SEQUENCE [LARGE SCALE GENOMIC DNA]</scope>
    <source>
        <strain evidence="5">DSM 4028 / VKM B-1378 / X</strain>
    </source>
</reference>
<evidence type="ECO:0000313" key="5">
    <source>
        <dbReference type="Proteomes" id="UP000002216"/>
    </source>
</evidence>
<accession>C7LN58</accession>
<dbReference type="KEGG" id="dba:Dbac_0705"/>
<keyword evidence="1 4" id="KW-0489">Methyltransferase</keyword>
<dbReference type="GO" id="GO:0008757">
    <property type="term" value="F:S-adenosylmethionine-dependent methyltransferase activity"/>
    <property type="evidence" value="ECO:0007669"/>
    <property type="project" value="UniProtKB-ARBA"/>
</dbReference>
<keyword evidence="4" id="KW-0808">Transferase</keyword>
<dbReference type="SUPFAM" id="SSF53335">
    <property type="entry name" value="S-adenosyl-L-methionine-dependent methyltransferases"/>
    <property type="match status" value="1"/>
</dbReference>
<dbReference type="Proteomes" id="UP000002216">
    <property type="component" value="Chromosome"/>
</dbReference>
<evidence type="ECO:0000259" key="3">
    <source>
        <dbReference type="Pfam" id="PF05175"/>
    </source>
</evidence>
<dbReference type="PROSITE" id="PS00092">
    <property type="entry name" value="N6_MTASE"/>
    <property type="match status" value="1"/>
</dbReference>
<dbReference type="STRING" id="525897.Dbac_0705"/>
<dbReference type="InterPro" id="IPR029063">
    <property type="entry name" value="SAM-dependent_MTases_sf"/>
</dbReference>
<sequence>MTAAAVDQARRNFPRGLSQPESGFRFSMDALLLAAFAGREQVRGRVLDLGTGCGVVGLGLALDHPDFFGIGLDLNPDMLCHARENACRLGFAERFALLRADACGPWGFAPESMDLVLSNPPYRDPGRGRICPDAARTLARFERRAELKDFVRAAAYLLRNRKSCVFIHLAERVDELLDLLRASRLQPKEVLFVHQRQDTTARLVLVRSLKNGGPGLTVQPPLILHEGRGGETRLSAAALSFCPRLACNAGSTNRNSRTNGGNSESSGT</sequence>
<dbReference type="EMBL" id="CP001629">
    <property type="protein sequence ID" value="ACU88828.1"/>
    <property type="molecule type" value="Genomic_DNA"/>
</dbReference>
<dbReference type="PANTHER" id="PTHR47739">
    <property type="entry name" value="TRNA1(VAL) (ADENINE(37)-N6)-METHYLTRANSFERASE"/>
    <property type="match status" value="1"/>
</dbReference>
<evidence type="ECO:0000256" key="2">
    <source>
        <dbReference type="ARBA" id="ARBA00022691"/>
    </source>
</evidence>
<dbReference type="PANTHER" id="PTHR47739:SF1">
    <property type="entry name" value="TRNA1(VAL) (ADENINE(37)-N6)-METHYLTRANSFERASE"/>
    <property type="match status" value="1"/>
</dbReference>
<dbReference type="InterPro" id="IPR007848">
    <property type="entry name" value="Small_mtfrase_dom"/>
</dbReference>
<name>C7LN58_DESBD</name>
<dbReference type="CDD" id="cd02440">
    <property type="entry name" value="AdoMet_MTases"/>
    <property type="match status" value="1"/>
</dbReference>
<evidence type="ECO:0000313" key="4">
    <source>
        <dbReference type="EMBL" id="ACU88828.1"/>
    </source>
</evidence>
<dbReference type="OrthoDB" id="5489421at2"/>
<dbReference type="Pfam" id="PF05175">
    <property type="entry name" value="MTS"/>
    <property type="match status" value="1"/>
</dbReference>
<proteinExistence type="predicted"/>
<dbReference type="InterPro" id="IPR002052">
    <property type="entry name" value="DNA_methylase_N6_adenine_CS"/>
</dbReference>
<dbReference type="eggNOG" id="COG4123">
    <property type="taxonomic scope" value="Bacteria"/>
</dbReference>
<keyword evidence="5" id="KW-1185">Reference proteome</keyword>
<dbReference type="Gene3D" id="3.40.50.150">
    <property type="entry name" value="Vaccinia Virus protein VP39"/>
    <property type="match status" value="1"/>
</dbReference>
<dbReference type="GO" id="GO:0032259">
    <property type="term" value="P:methylation"/>
    <property type="evidence" value="ECO:0007669"/>
    <property type="project" value="UniProtKB-KW"/>
</dbReference>